<accession>A0A226I5F9</accession>
<evidence type="ECO:0000313" key="2">
    <source>
        <dbReference type="Proteomes" id="UP000198336"/>
    </source>
</evidence>
<dbReference type="RefSeq" id="WP_089053143.1">
    <property type="nucleotide sequence ID" value="NZ_MUHA01000006.1"/>
</dbReference>
<proteinExistence type="predicted"/>
<sequence>MALGEFRLKVNYFYSLTPREFVNTERGIRKHEEILSQERWIMTRKIMWATAFPHLKRVTEHDLQPFPWDEIEFEGMSVEESKRLQTEAEKVKEFYRKQDEIKKSQSI</sequence>
<dbReference type="AlphaFoldDB" id="A0A226I5F9"/>
<name>A0A226I5F9_9FLAO</name>
<gene>
    <name evidence="1" type="ORF">B0A75_04730</name>
</gene>
<keyword evidence="2" id="KW-1185">Reference proteome</keyword>
<dbReference type="EMBL" id="MUHA01000006">
    <property type="protein sequence ID" value="OXB01750.1"/>
    <property type="molecule type" value="Genomic_DNA"/>
</dbReference>
<comment type="caution">
    <text evidence="1">The sequence shown here is derived from an EMBL/GenBank/DDBJ whole genome shotgun (WGS) entry which is preliminary data.</text>
</comment>
<evidence type="ECO:0000313" key="1">
    <source>
        <dbReference type="EMBL" id="OXB01750.1"/>
    </source>
</evidence>
<protein>
    <submittedName>
        <fullName evidence="1">Uncharacterized protein</fullName>
    </submittedName>
</protein>
<reference evidence="1 2" key="1">
    <citation type="submission" date="2016-11" db="EMBL/GenBank/DDBJ databases">
        <title>Whole genomes of Flavobacteriaceae.</title>
        <authorList>
            <person name="Stine C."/>
            <person name="Li C."/>
            <person name="Tadesse D."/>
        </authorList>
    </citation>
    <scope>NUCLEOTIDE SEQUENCE [LARGE SCALE GENOMIC DNA]</scope>
    <source>
        <strain evidence="1 2">CCUG 59446</strain>
    </source>
</reference>
<organism evidence="1 2">
    <name type="scientific">Flavobacterium oncorhynchi</name>
    <dbReference type="NCBI Taxonomy" id="728056"/>
    <lineage>
        <taxon>Bacteria</taxon>
        <taxon>Pseudomonadati</taxon>
        <taxon>Bacteroidota</taxon>
        <taxon>Flavobacteriia</taxon>
        <taxon>Flavobacteriales</taxon>
        <taxon>Flavobacteriaceae</taxon>
        <taxon>Flavobacterium</taxon>
    </lineage>
</organism>
<dbReference type="Proteomes" id="UP000198336">
    <property type="component" value="Unassembled WGS sequence"/>
</dbReference>